<comment type="similarity">
    <text evidence="5">Belongs to the 4-toluene sulfonate uptake permease (TSUP) (TC 2.A.102) family.</text>
</comment>
<evidence type="ECO:0000313" key="9">
    <source>
        <dbReference type="Proteomes" id="UP001500962"/>
    </source>
</evidence>
<dbReference type="Proteomes" id="UP000830542">
    <property type="component" value="Chromosome"/>
</dbReference>
<feature type="transmembrane region" description="Helical" evidence="5">
    <location>
        <begin position="78"/>
        <end position="97"/>
    </location>
</feature>
<dbReference type="PANTHER" id="PTHR43701:SF2">
    <property type="entry name" value="MEMBRANE TRANSPORTER PROTEIN YJNA-RELATED"/>
    <property type="match status" value="1"/>
</dbReference>
<name>A0AAV3SF71_HALDO</name>
<dbReference type="PANTHER" id="PTHR43701">
    <property type="entry name" value="MEMBRANE TRANSPORTER PROTEIN MJ0441-RELATED"/>
    <property type="match status" value="1"/>
</dbReference>
<evidence type="ECO:0000256" key="1">
    <source>
        <dbReference type="ARBA" id="ARBA00004141"/>
    </source>
</evidence>
<reference evidence="6" key="1">
    <citation type="journal article" date="2014" name="Int. J. Syst. Evol. Microbiol.">
        <title>Complete genome sequence of Corynebacterium casei LMG S-19264T (=DSM 44701T), isolated from a smear-ripened cheese.</title>
        <authorList>
            <consortium name="US DOE Joint Genome Institute (JGI-PGF)"/>
            <person name="Walter F."/>
            <person name="Albersmeier A."/>
            <person name="Kalinowski J."/>
            <person name="Ruckert C."/>
        </authorList>
    </citation>
    <scope>NUCLEOTIDE SEQUENCE</scope>
    <source>
        <strain evidence="6">JCM 12289</strain>
    </source>
</reference>
<evidence type="ECO:0000256" key="3">
    <source>
        <dbReference type="ARBA" id="ARBA00022989"/>
    </source>
</evidence>
<dbReference type="InterPro" id="IPR051598">
    <property type="entry name" value="TSUP/Inactive_protease-like"/>
</dbReference>
<dbReference type="Pfam" id="PF01925">
    <property type="entry name" value="TauE"/>
    <property type="match status" value="1"/>
</dbReference>
<dbReference type="EMBL" id="CP095005">
    <property type="protein sequence ID" value="UOO95593.1"/>
    <property type="molecule type" value="Genomic_DNA"/>
</dbReference>
<evidence type="ECO:0000256" key="4">
    <source>
        <dbReference type="ARBA" id="ARBA00023136"/>
    </source>
</evidence>
<feature type="transmembrane region" description="Helical" evidence="5">
    <location>
        <begin position="6"/>
        <end position="39"/>
    </location>
</feature>
<reference evidence="7" key="2">
    <citation type="submission" date="2022-04" db="EMBL/GenBank/DDBJ databases">
        <title>Sequencing and genomic assembly of Halococcus dombrowskii.</title>
        <authorList>
            <person name="Lim S.W."/>
            <person name="MacLea K.S."/>
        </authorList>
    </citation>
    <scope>NUCLEOTIDE SEQUENCE</scope>
    <source>
        <strain evidence="7">H4</strain>
    </source>
</reference>
<dbReference type="GO" id="GO:0005886">
    <property type="term" value="C:plasma membrane"/>
    <property type="evidence" value="ECO:0007669"/>
    <property type="project" value="UniProtKB-SubCell"/>
</dbReference>
<keyword evidence="5" id="KW-1003">Cell membrane</keyword>
<keyword evidence="3 5" id="KW-1133">Transmembrane helix</keyword>
<gene>
    <name evidence="6" type="ORF">GCM10008985_12900</name>
    <name evidence="7" type="ORF">MUK72_02505</name>
</gene>
<dbReference type="InterPro" id="IPR002781">
    <property type="entry name" value="TM_pro_TauE-like"/>
</dbReference>
<keyword evidence="8" id="KW-1185">Reference proteome</keyword>
<feature type="transmembrane region" description="Helical" evidence="5">
    <location>
        <begin position="180"/>
        <end position="203"/>
    </location>
</feature>
<dbReference type="GeneID" id="71760683"/>
<evidence type="ECO:0000313" key="6">
    <source>
        <dbReference type="EMBL" id="GAA0458159.1"/>
    </source>
</evidence>
<proteinExistence type="inferred from homology"/>
<dbReference type="KEGG" id="hdo:MUK72_02505"/>
<feature type="transmembrane region" description="Helical" evidence="5">
    <location>
        <begin position="104"/>
        <end position="123"/>
    </location>
</feature>
<keyword evidence="4 5" id="KW-0472">Membrane</keyword>
<evidence type="ECO:0000313" key="7">
    <source>
        <dbReference type="EMBL" id="UOO95593.1"/>
    </source>
</evidence>
<sequence>MLLSNIVVVALVVIAFGSGIGIAAIGPGGVFLTIALYALTPLPSTTVAGTAQLLFVVTGLVATLAYARSGELGRENAWTAELLSGGSIVGALFGAWLNGFVSRGLFGLLLGLLAGGTGLLILYRERRALDAIVTIDPTTRSGAVGYAVLGVVLGACSGLLGVGGPVIAVPALIVVGTPMLAAIAVAQVQSVFIGSFAALGYLLQDAVSPSLAALVGLPLLLGVVAGWLVAHRIEPDRLKALLGVVLLVVAPSLAL</sequence>
<evidence type="ECO:0000256" key="5">
    <source>
        <dbReference type="RuleBase" id="RU363041"/>
    </source>
</evidence>
<keyword evidence="2 5" id="KW-0812">Transmembrane</keyword>
<feature type="transmembrane region" description="Helical" evidence="5">
    <location>
        <begin position="209"/>
        <end position="230"/>
    </location>
</feature>
<evidence type="ECO:0000256" key="2">
    <source>
        <dbReference type="ARBA" id="ARBA00022692"/>
    </source>
</evidence>
<dbReference type="Proteomes" id="UP001500962">
    <property type="component" value="Unassembled WGS sequence"/>
</dbReference>
<protein>
    <recommendedName>
        <fullName evidence="5">Probable membrane transporter protein</fullName>
    </recommendedName>
</protein>
<comment type="subcellular location">
    <subcellularLocation>
        <location evidence="5">Cell membrane</location>
        <topology evidence="5">Multi-pass membrane protein</topology>
    </subcellularLocation>
    <subcellularLocation>
        <location evidence="1">Membrane</location>
        <topology evidence="1">Multi-pass membrane protein</topology>
    </subcellularLocation>
</comment>
<dbReference type="AlphaFoldDB" id="A0AAV3SF71"/>
<organism evidence="6 9">
    <name type="scientific">Halococcus dombrowskii</name>
    <dbReference type="NCBI Taxonomy" id="179637"/>
    <lineage>
        <taxon>Archaea</taxon>
        <taxon>Methanobacteriati</taxon>
        <taxon>Methanobacteriota</taxon>
        <taxon>Stenosarchaea group</taxon>
        <taxon>Halobacteria</taxon>
        <taxon>Halobacteriales</taxon>
        <taxon>Halococcaceae</taxon>
        <taxon>Halococcus</taxon>
    </lineage>
</organism>
<feature type="transmembrane region" description="Helical" evidence="5">
    <location>
        <begin position="143"/>
        <end position="173"/>
    </location>
</feature>
<reference evidence="6" key="3">
    <citation type="submission" date="2023-12" db="EMBL/GenBank/DDBJ databases">
        <authorList>
            <person name="Sun Q."/>
            <person name="Inoue M."/>
        </authorList>
    </citation>
    <scope>NUCLEOTIDE SEQUENCE</scope>
    <source>
        <strain evidence="6">JCM 12289</strain>
    </source>
</reference>
<accession>A0AAV3SF71</accession>
<evidence type="ECO:0000313" key="8">
    <source>
        <dbReference type="Proteomes" id="UP000830542"/>
    </source>
</evidence>
<feature type="transmembrane region" description="Helical" evidence="5">
    <location>
        <begin position="46"/>
        <end position="66"/>
    </location>
</feature>
<dbReference type="EMBL" id="BAAADN010000022">
    <property type="protein sequence ID" value="GAA0458159.1"/>
    <property type="molecule type" value="Genomic_DNA"/>
</dbReference>
<dbReference type="RefSeq" id="WP_244703552.1">
    <property type="nucleotide sequence ID" value="NZ_BAAADN010000022.1"/>
</dbReference>